<keyword evidence="2" id="KW-1185">Reference proteome</keyword>
<dbReference type="Proteomes" id="UP000528286">
    <property type="component" value="Unassembled WGS sequence"/>
</dbReference>
<dbReference type="RefSeq" id="WP_183366926.1">
    <property type="nucleotide sequence ID" value="NZ_JACIEZ010000005.1"/>
</dbReference>
<proteinExistence type="predicted"/>
<sequence>MAGARARRCISTAEARAMQAAQAVQAVRIGIISRQRYGVLRGIRSAALPVLAEQGQRPQSFRS</sequence>
<gene>
    <name evidence="1" type="ORF">GGR23_002841</name>
</gene>
<reference evidence="1 2" key="1">
    <citation type="submission" date="2020-08" db="EMBL/GenBank/DDBJ databases">
        <title>Genomic Encyclopedia of Type Strains, Phase IV (KMG-IV): sequencing the most valuable type-strain genomes for metagenomic binning, comparative biology and taxonomic classification.</title>
        <authorList>
            <person name="Goeker M."/>
        </authorList>
    </citation>
    <scope>NUCLEOTIDE SEQUENCE [LARGE SCALE GENOMIC DNA]</scope>
    <source>
        <strain evidence="1 2">DSM 29853</strain>
    </source>
</reference>
<dbReference type="EMBL" id="JACIEZ010000005">
    <property type="protein sequence ID" value="MBB4065634.1"/>
    <property type="molecule type" value="Genomic_DNA"/>
</dbReference>
<comment type="caution">
    <text evidence="1">The sequence shown here is derived from an EMBL/GenBank/DDBJ whole genome shotgun (WGS) entry which is preliminary data.</text>
</comment>
<name>A0A7W6NLJ2_9HYPH</name>
<evidence type="ECO:0000313" key="1">
    <source>
        <dbReference type="EMBL" id="MBB4065634.1"/>
    </source>
</evidence>
<dbReference type="AlphaFoldDB" id="A0A7W6NLJ2"/>
<evidence type="ECO:0000313" key="2">
    <source>
        <dbReference type="Proteomes" id="UP000528286"/>
    </source>
</evidence>
<protein>
    <submittedName>
        <fullName evidence="1">Uncharacterized protein</fullName>
    </submittedName>
</protein>
<organism evidence="1 2">
    <name type="scientific">Gellertiella hungarica</name>
    <dbReference type="NCBI Taxonomy" id="1572859"/>
    <lineage>
        <taxon>Bacteria</taxon>
        <taxon>Pseudomonadati</taxon>
        <taxon>Pseudomonadota</taxon>
        <taxon>Alphaproteobacteria</taxon>
        <taxon>Hyphomicrobiales</taxon>
        <taxon>Rhizobiaceae</taxon>
        <taxon>Gellertiella</taxon>
    </lineage>
</organism>
<accession>A0A7W6NLJ2</accession>